<accession>A0ABW2LSP5</accession>
<reference evidence="2" key="1">
    <citation type="journal article" date="2019" name="Int. J. Syst. Evol. Microbiol.">
        <title>The Global Catalogue of Microorganisms (GCM) 10K type strain sequencing project: providing services to taxonomists for standard genome sequencing and annotation.</title>
        <authorList>
            <consortium name="The Broad Institute Genomics Platform"/>
            <consortium name="The Broad Institute Genome Sequencing Center for Infectious Disease"/>
            <person name="Wu L."/>
            <person name="Ma J."/>
        </authorList>
    </citation>
    <scope>NUCLEOTIDE SEQUENCE [LARGE SCALE GENOMIC DNA]</scope>
    <source>
        <strain evidence="2">WLHS5</strain>
    </source>
</reference>
<evidence type="ECO:0000313" key="2">
    <source>
        <dbReference type="Proteomes" id="UP001596504"/>
    </source>
</evidence>
<evidence type="ECO:0000313" key="1">
    <source>
        <dbReference type="EMBL" id="MFC7344621.1"/>
    </source>
</evidence>
<dbReference type="Proteomes" id="UP001596504">
    <property type="component" value="Unassembled WGS sequence"/>
</dbReference>
<keyword evidence="2" id="KW-1185">Reference proteome</keyword>
<organism evidence="1 2">
    <name type="scientific">Saccharopolyspora griseoalba</name>
    <dbReference type="NCBI Taxonomy" id="1431848"/>
    <lineage>
        <taxon>Bacteria</taxon>
        <taxon>Bacillati</taxon>
        <taxon>Actinomycetota</taxon>
        <taxon>Actinomycetes</taxon>
        <taxon>Pseudonocardiales</taxon>
        <taxon>Pseudonocardiaceae</taxon>
        <taxon>Saccharopolyspora</taxon>
    </lineage>
</organism>
<protein>
    <submittedName>
        <fullName evidence="1">Uncharacterized protein</fullName>
    </submittedName>
</protein>
<sequence>MGRPGRPPVEGMSKNRLIIQIFEDDEEVATQDGKRHLGSRQAALRSWVAVGRRFYEELGPEQYKALCDALRSGELKVQDLLRQDLAPEDISSNAA</sequence>
<dbReference type="EMBL" id="JBHTCJ010000017">
    <property type="protein sequence ID" value="MFC7344621.1"/>
    <property type="molecule type" value="Genomic_DNA"/>
</dbReference>
<proteinExistence type="predicted"/>
<gene>
    <name evidence="1" type="ORF">ACFQRI_24705</name>
</gene>
<comment type="caution">
    <text evidence="1">The sequence shown here is derived from an EMBL/GenBank/DDBJ whole genome shotgun (WGS) entry which is preliminary data.</text>
</comment>
<name>A0ABW2LSP5_9PSEU</name>